<gene>
    <name evidence="10" type="primary">trxA</name>
    <name evidence="10" type="ORF">SCANT_v1c01320</name>
</gene>
<dbReference type="InterPro" id="IPR017937">
    <property type="entry name" value="Thioredoxin_CS"/>
</dbReference>
<keyword evidence="11" id="KW-1185">Reference proteome</keyword>
<feature type="active site" description="Nucleophile" evidence="7">
    <location>
        <position position="33"/>
    </location>
</feature>
<evidence type="ECO:0000313" key="10">
    <source>
        <dbReference type="EMBL" id="ALD66042.1"/>
    </source>
</evidence>
<dbReference type="InterPro" id="IPR036249">
    <property type="entry name" value="Thioredoxin-like_sf"/>
</dbReference>
<feature type="disulfide bond" description="Redox-active" evidence="8">
    <location>
        <begin position="30"/>
        <end position="33"/>
    </location>
</feature>
<dbReference type="PIRSF" id="PIRSF000077">
    <property type="entry name" value="Thioredoxin"/>
    <property type="match status" value="1"/>
</dbReference>
<dbReference type="InterPro" id="IPR005746">
    <property type="entry name" value="Thioredoxin"/>
</dbReference>
<sequence>MAVKVIETVEEFNQEISKEATVVDFYAEWCGPCKMFAPIFDLTSNEESSVNFIKVDTDKLKEVALKYNVMSIPTIIMFKNGEVVKQNSGFMPKDILKQFIK</sequence>
<comment type="similarity">
    <text evidence="6">Belongs to the thioredoxin family.</text>
</comment>
<dbReference type="AlphaFoldDB" id="A0A0M4JW05"/>
<dbReference type="STRING" id="362837.SCANT_v1c01320"/>
<dbReference type="FunFam" id="3.40.30.10:FF:000001">
    <property type="entry name" value="Thioredoxin"/>
    <property type="match status" value="1"/>
</dbReference>
<dbReference type="Gene3D" id="3.40.30.10">
    <property type="entry name" value="Glutaredoxin"/>
    <property type="match status" value="1"/>
</dbReference>
<keyword evidence="1" id="KW-0813">Transport</keyword>
<dbReference type="RefSeq" id="WP_053945818.1">
    <property type="nucleotide sequence ID" value="NZ_CP012622.1"/>
</dbReference>
<feature type="site" description="Deprotonates C-terminal active site Cys" evidence="7">
    <location>
        <position position="24"/>
    </location>
</feature>
<dbReference type="PATRIC" id="fig|362837.3.peg.133"/>
<dbReference type="Proteomes" id="UP000063919">
    <property type="component" value="Chromosome"/>
</dbReference>
<evidence type="ECO:0000259" key="9">
    <source>
        <dbReference type="PROSITE" id="PS51352"/>
    </source>
</evidence>
<dbReference type="PROSITE" id="PS00194">
    <property type="entry name" value="THIOREDOXIN_1"/>
    <property type="match status" value="1"/>
</dbReference>
<accession>A0A0M4JW05</accession>
<dbReference type="Pfam" id="PF00085">
    <property type="entry name" value="Thioredoxin"/>
    <property type="match status" value="1"/>
</dbReference>
<dbReference type="KEGG" id="scj:SCANT_v1c01320"/>
<feature type="site" description="Contributes to redox potential value" evidence="7">
    <location>
        <position position="31"/>
    </location>
</feature>
<evidence type="ECO:0000313" key="11">
    <source>
        <dbReference type="Proteomes" id="UP000063919"/>
    </source>
</evidence>
<dbReference type="OrthoDB" id="9790390at2"/>
<name>A0A0M4JW05_9MOLU</name>
<evidence type="ECO:0000256" key="3">
    <source>
        <dbReference type="ARBA" id="ARBA00023157"/>
    </source>
</evidence>
<keyword evidence="3 8" id="KW-1015">Disulfide bond</keyword>
<dbReference type="PROSITE" id="PS51352">
    <property type="entry name" value="THIOREDOXIN_2"/>
    <property type="match status" value="1"/>
</dbReference>
<evidence type="ECO:0000256" key="6">
    <source>
        <dbReference type="PIRNR" id="PIRNR000077"/>
    </source>
</evidence>
<evidence type="ECO:0000256" key="8">
    <source>
        <dbReference type="PIRSR" id="PIRSR000077-4"/>
    </source>
</evidence>
<feature type="active site" description="Nucleophile" evidence="7">
    <location>
        <position position="30"/>
    </location>
</feature>
<dbReference type="GO" id="GO:0015035">
    <property type="term" value="F:protein-disulfide reductase activity"/>
    <property type="evidence" value="ECO:0007669"/>
    <property type="project" value="UniProtKB-UniRule"/>
</dbReference>
<keyword evidence="2" id="KW-0249">Electron transport</keyword>
<evidence type="ECO:0000256" key="5">
    <source>
        <dbReference type="NCBIfam" id="TIGR01068"/>
    </source>
</evidence>
<dbReference type="EMBL" id="CP012622">
    <property type="protein sequence ID" value="ALD66042.1"/>
    <property type="molecule type" value="Genomic_DNA"/>
</dbReference>
<dbReference type="PRINTS" id="PR00421">
    <property type="entry name" value="THIOREDOXIN"/>
</dbReference>
<feature type="site" description="Contributes to redox potential value" evidence="7">
    <location>
        <position position="32"/>
    </location>
</feature>
<protein>
    <recommendedName>
        <fullName evidence="5 6">Thioredoxin</fullName>
    </recommendedName>
</protein>
<reference evidence="10 11" key="1">
    <citation type="journal article" date="2015" name="Genome Announc.">
        <title>Complete Genome Sequence of Spiroplasma cantharicola CC-1T (DSM 21588), a Bacterium Isolated from Soldier Beetle (Cantharis carolinus).</title>
        <authorList>
            <person name="Lo W.S."/>
            <person name="Liu P.Y."/>
            <person name="Kuo C.H."/>
        </authorList>
    </citation>
    <scope>NUCLEOTIDE SEQUENCE [LARGE SCALE GENOMIC DNA]</scope>
    <source>
        <strain evidence="10 11">CC-1</strain>
    </source>
</reference>
<evidence type="ECO:0000256" key="4">
    <source>
        <dbReference type="ARBA" id="ARBA00023284"/>
    </source>
</evidence>
<feature type="domain" description="Thioredoxin" evidence="9">
    <location>
        <begin position="1"/>
        <end position="101"/>
    </location>
</feature>
<organism evidence="10 11">
    <name type="scientific">Spiroplasma cantharicola</name>
    <dbReference type="NCBI Taxonomy" id="362837"/>
    <lineage>
        <taxon>Bacteria</taxon>
        <taxon>Bacillati</taxon>
        <taxon>Mycoplasmatota</taxon>
        <taxon>Mollicutes</taxon>
        <taxon>Entomoplasmatales</taxon>
        <taxon>Spiroplasmataceae</taxon>
        <taxon>Spiroplasma</taxon>
    </lineage>
</organism>
<dbReference type="PANTHER" id="PTHR46115">
    <property type="entry name" value="THIOREDOXIN-LIKE PROTEIN 1"/>
    <property type="match status" value="1"/>
</dbReference>
<dbReference type="NCBIfam" id="TIGR01068">
    <property type="entry name" value="thioredoxin"/>
    <property type="match status" value="1"/>
</dbReference>
<dbReference type="SUPFAM" id="SSF52833">
    <property type="entry name" value="Thioredoxin-like"/>
    <property type="match status" value="1"/>
</dbReference>
<keyword evidence="4 8" id="KW-0676">Redox-active center</keyword>
<evidence type="ECO:0000256" key="7">
    <source>
        <dbReference type="PIRSR" id="PIRSR000077-1"/>
    </source>
</evidence>
<dbReference type="InterPro" id="IPR013766">
    <property type="entry name" value="Thioredoxin_domain"/>
</dbReference>
<evidence type="ECO:0000256" key="2">
    <source>
        <dbReference type="ARBA" id="ARBA00022982"/>
    </source>
</evidence>
<evidence type="ECO:0000256" key="1">
    <source>
        <dbReference type="ARBA" id="ARBA00022448"/>
    </source>
</evidence>
<dbReference type="CDD" id="cd02947">
    <property type="entry name" value="TRX_family"/>
    <property type="match status" value="1"/>
</dbReference>
<proteinExistence type="inferred from homology"/>